<evidence type="ECO:0000256" key="1">
    <source>
        <dbReference type="ARBA" id="ARBA00001974"/>
    </source>
</evidence>
<dbReference type="Gene3D" id="3.20.20.220">
    <property type="match status" value="1"/>
</dbReference>
<dbReference type="GO" id="GO:0071949">
    <property type="term" value="F:FAD binding"/>
    <property type="evidence" value="ECO:0007669"/>
    <property type="project" value="TreeGrafter"/>
</dbReference>
<keyword evidence="5" id="KW-0021">Allosteric enzyme</keyword>
<keyword evidence="8" id="KW-0274">FAD</keyword>
<dbReference type="InterPro" id="IPR053806">
    <property type="entry name" value="MTHFR_C"/>
</dbReference>
<protein>
    <recommendedName>
        <fullName evidence="14">Methylenetetrahydrofolate reductase (NADPH)</fullName>
        <ecNumber evidence="11">1.5.1.53</ecNumber>
    </recommendedName>
</protein>
<dbReference type="EC" id="1.5.1.53" evidence="11"/>
<keyword evidence="6" id="KW-0597">Phosphoprotein</keyword>
<dbReference type="Pfam" id="PF21895">
    <property type="entry name" value="MTHFR_C"/>
    <property type="match status" value="1"/>
</dbReference>
<evidence type="ECO:0000256" key="8">
    <source>
        <dbReference type="ARBA" id="ARBA00022827"/>
    </source>
</evidence>
<evidence type="ECO:0000256" key="4">
    <source>
        <dbReference type="ARBA" id="ARBA00011738"/>
    </source>
</evidence>
<feature type="domain" description="MTHFR SAM-binding regulatory" evidence="17">
    <location>
        <begin position="638"/>
        <end position="877"/>
    </location>
</feature>
<evidence type="ECO:0000256" key="12">
    <source>
        <dbReference type="ARBA" id="ARBA00047751"/>
    </source>
</evidence>
<evidence type="ECO:0000256" key="11">
    <source>
        <dbReference type="ARBA" id="ARBA00034530"/>
    </source>
</evidence>
<evidence type="ECO:0000313" key="18">
    <source>
        <dbReference type="EMBL" id="KAG2458739.1"/>
    </source>
</evidence>
<comment type="caution">
    <text evidence="18">The sequence shown here is derived from an EMBL/GenBank/DDBJ whole genome shotgun (WGS) entry which is preliminary data.</text>
</comment>
<dbReference type="PANTHER" id="PTHR45754:SF3">
    <property type="entry name" value="METHYLENETETRAHYDROFOLATE REDUCTASE (NADPH)"/>
    <property type="match status" value="1"/>
</dbReference>
<reference evidence="18 19" key="1">
    <citation type="journal article" date="2021" name="Cell">
        <title>Tracing the genetic footprints of vertebrate landing in non-teleost ray-finned fishes.</title>
        <authorList>
            <person name="Bi X."/>
            <person name="Wang K."/>
            <person name="Yang L."/>
            <person name="Pan H."/>
            <person name="Jiang H."/>
            <person name="Wei Q."/>
            <person name="Fang M."/>
            <person name="Yu H."/>
            <person name="Zhu C."/>
            <person name="Cai Y."/>
            <person name="He Y."/>
            <person name="Gan X."/>
            <person name="Zeng H."/>
            <person name="Yu D."/>
            <person name="Zhu Y."/>
            <person name="Jiang H."/>
            <person name="Qiu Q."/>
            <person name="Yang H."/>
            <person name="Zhang Y.E."/>
            <person name="Wang W."/>
            <person name="Zhu M."/>
            <person name="He S."/>
            <person name="Zhang G."/>
        </authorList>
    </citation>
    <scope>NUCLEOTIDE SEQUENCE [LARGE SCALE GENOMIC DNA]</scope>
    <source>
        <strain evidence="18">Bchr_013</strain>
    </source>
</reference>
<dbReference type="GO" id="GO:0009086">
    <property type="term" value="P:methionine biosynthetic process"/>
    <property type="evidence" value="ECO:0007669"/>
    <property type="project" value="TreeGrafter"/>
</dbReference>
<keyword evidence="9" id="KW-0521">NADP</keyword>
<dbReference type="Gene3D" id="3.40.50.12690">
    <property type="match status" value="1"/>
</dbReference>
<organism evidence="18 19">
    <name type="scientific">Polypterus senegalus</name>
    <name type="common">Senegal bichir</name>
    <dbReference type="NCBI Taxonomy" id="55291"/>
    <lineage>
        <taxon>Eukaryota</taxon>
        <taxon>Metazoa</taxon>
        <taxon>Chordata</taxon>
        <taxon>Craniata</taxon>
        <taxon>Vertebrata</taxon>
        <taxon>Euteleostomi</taxon>
        <taxon>Actinopterygii</taxon>
        <taxon>Polypteriformes</taxon>
        <taxon>Polypteridae</taxon>
        <taxon>Polypterus</taxon>
    </lineage>
</organism>
<keyword evidence="7" id="KW-0285">Flavoprotein</keyword>
<dbReference type="Proteomes" id="UP000886611">
    <property type="component" value="Unassembled WGS sequence"/>
</dbReference>
<dbReference type="FunFam" id="3.20.20.220:FF:000003">
    <property type="entry name" value="Methylenetetrahydrofolate reductase"/>
    <property type="match status" value="1"/>
</dbReference>
<dbReference type="GO" id="GO:0035999">
    <property type="term" value="P:tetrahydrofolate interconversion"/>
    <property type="evidence" value="ECO:0007669"/>
    <property type="project" value="TreeGrafter"/>
</dbReference>
<evidence type="ECO:0000256" key="3">
    <source>
        <dbReference type="ARBA" id="ARBA00006743"/>
    </source>
</evidence>
<evidence type="ECO:0000313" key="19">
    <source>
        <dbReference type="Proteomes" id="UP000886611"/>
    </source>
</evidence>
<dbReference type="InterPro" id="IPR003171">
    <property type="entry name" value="Mehydrof_redctse-like"/>
</dbReference>
<comment type="similarity">
    <text evidence="3">Belongs to the methylenetetrahydrofolate reductase family.</text>
</comment>
<evidence type="ECO:0000256" key="5">
    <source>
        <dbReference type="ARBA" id="ARBA00022533"/>
    </source>
</evidence>
<feature type="non-terminal residue" evidence="18">
    <location>
        <position position="884"/>
    </location>
</feature>
<dbReference type="SUPFAM" id="SSF51730">
    <property type="entry name" value="FAD-linked oxidoreductase"/>
    <property type="match status" value="1"/>
</dbReference>
<evidence type="ECO:0000256" key="13">
    <source>
        <dbReference type="ARBA" id="ARBA00054272"/>
    </source>
</evidence>
<comment type="cofactor">
    <cofactor evidence="1">
        <name>FAD</name>
        <dbReference type="ChEBI" id="CHEBI:57692"/>
    </cofactor>
</comment>
<evidence type="ECO:0000256" key="10">
    <source>
        <dbReference type="ARBA" id="ARBA00023002"/>
    </source>
</evidence>
<evidence type="ECO:0000256" key="9">
    <source>
        <dbReference type="ARBA" id="ARBA00022857"/>
    </source>
</evidence>
<dbReference type="InterPro" id="IPR029041">
    <property type="entry name" value="FAD-linked_oxidoreductase-like"/>
</dbReference>
<feature type="non-terminal residue" evidence="18">
    <location>
        <position position="1"/>
    </location>
</feature>
<comment type="pathway">
    <text evidence="2 15">One-carbon metabolism; tetrahydrofolate interconversion.</text>
</comment>
<evidence type="ECO:0000256" key="7">
    <source>
        <dbReference type="ARBA" id="ARBA00022630"/>
    </source>
</evidence>
<evidence type="ECO:0000256" key="14">
    <source>
        <dbReference type="ARBA" id="ARBA00073577"/>
    </source>
</evidence>
<feature type="compositionally biased region" description="Basic and acidic residues" evidence="16">
    <location>
        <begin position="332"/>
        <end position="341"/>
    </location>
</feature>
<proteinExistence type="inferred from homology"/>
<dbReference type="PANTHER" id="PTHR45754">
    <property type="entry name" value="METHYLENETETRAHYDROFOLATE REDUCTASE"/>
    <property type="match status" value="1"/>
</dbReference>
<comment type="function">
    <text evidence="13">Catalyzes the conversion of 5,10-methylenetetrahydrofolate to 5-methyltetrahydrofolate, a cosubstrate for homocysteine remethylation to methionine. Represents a key regulatory connection between the folate and methionine cycles.</text>
</comment>
<dbReference type="Gene3D" id="3.40.50.12700">
    <property type="match status" value="1"/>
</dbReference>
<comment type="catalytic activity">
    <reaction evidence="12">
        <text>(6S)-5-methyl-5,6,7,8-tetrahydrofolate + NADP(+) = (6R)-5,10-methylene-5,6,7,8-tetrahydrofolate + NADPH + H(+)</text>
        <dbReference type="Rhea" id="RHEA:19817"/>
        <dbReference type="ChEBI" id="CHEBI:15378"/>
        <dbReference type="ChEBI" id="CHEBI:15636"/>
        <dbReference type="ChEBI" id="CHEBI:18608"/>
        <dbReference type="ChEBI" id="CHEBI:57783"/>
        <dbReference type="ChEBI" id="CHEBI:58349"/>
        <dbReference type="EC" id="1.5.1.53"/>
    </reaction>
    <physiologicalReaction direction="right-to-left" evidence="12">
        <dbReference type="Rhea" id="RHEA:19819"/>
    </physiologicalReaction>
</comment>
<dbReference type="NCBIfam" id="TIGR00677">
    <property type="entry name" value="fadh2_euk"/>
    <property type="match status" value="1"/>
</dbReference>
<dbReference type="GO" id="GO:0005829">
    <property type="term" value="C:cytosol"/>
    <property type="evidence" value="ECO:0007669"/>
    <property type="project" value="UniProtKB-ARBA"/>
</dbReference>
<comment type="subunit">
    <text evidence="4">Homodimer.</text>
</comment>
<evidence type="ECO:0000256" key="15">
    <source>
        <dbReference type="RuleBase" id="RU004254"/>
    </source>
</evidence>
<dbReference type="AlphaFoldDB" id="A0A8X7WZY2"/>
<dbReference type="SUPFAM" id="SSF52266">
    <property type="entry name" value="SGNH hydrolase"/>
    <property type="match status" value="1"/>
</dbReference>
<dbReference type="CDD" id="cd00537">
    <property type="entry name" value="MTHFR"/>
    <property type="match status" value="1"/>
</dbReference>
<dbReference type="GO" id="GO:0106313">
    <property type="term" value="F:methylenetetrahydrofolate reductase (NADPH) activity"/>
    <property type="evidence" value="ECO:0007669"/>
    <property type="project" value="UniProtKB-EC"/>
</dbReference>
<feature type="compositionally biased region" description="Polar residues" evidence="16">
    <location>
        <begin position="47"/>
        <end position="68"/>
    </location>
</feature>
<feature type="compositionally biased region" description="Low complexity" evidence="16">
    <location>
        <begin position="306"/>
        <end position="318"/>
    </location>
</feature>
<sequence>MADSEMNRVAVVVEVLQALDKQIQKLLSRRRYLRDLKTRLLDKPHQTTEVGVTSTPPRAAQVQGQVSFTPAPRRNNDNADEDLDGFQLCRRGFKARTPPAAQASIQIQNRFDPLRVPSLPSTPGDAIVVGDSIVRNLNITCPNQKSFVSCFPGAPVRDVMMRAPTFYQKHKRAIGSIILHAVVNDIRHRESEVLKADFAALVEDTKERTPSAKIFISGPLPLARRSHEYYSRLLGLNNWLRGFCENQDIGFIDNWDLFWERPPSSGMDCIRIDLAPGPLQNIAKSCLSTMVNHVQLTDGAGHLSKGDSSGTSSSSGGESSKESSRSSTPVLDADRTDRLRDKMRRRIDSGDKWFSLEFFPPRTANGAVNLISRFDRMGAGGPLFIDVTWHPAGDPGSDKETSSMMIASTALNYCGLETVLHITCCNQSKERITEHLKKAKRLGLKNLMALRGDPVGEEWEEEEGGFSYATDLVKHIRCEFEDYFDICVAGYPTGHPEAENYEQDLKHLKEKVDAGADFIITQLFFRPETFLKFLKDCRAIGISCPILPGIFPIQGYQSLRQLVKLSKLEVPEEIKGVIEPIKDNDAAIRNYGIDQAVDMCKVLLGSGEVPGLHFYTLNREVATIEVLRKLGMWREDPRGNSSSPAFGELNDYYLFYLKSKCPREALLQMWGEELKNEQSVFEVACLPWNDDPLAQETNLLKDQLEKVNCRGVLTINSQPNINGKPSTDPVVGWGPAGGYVFQKAYLEFFTSNENVTALLKVLKKYEPRVNYHIVDVKGKNITNAPDMQPNAVTWGIFPGREIVQPTVVDPVSFMYWKDEAFALWIEQWAKLYEEESPSRMIIQYIHDNYYLVNLVDNDFPLESCLWQVIEDMFDLVNSTVEHAI</sequence>
<gene>
    <name evidence="18" type="primary">Mthfr</name>
    <name evidence="18" type="ORF">GTO96_0019136</name>
</gene>
<dbReference type="EMBL" id="JAATIS010005477">
    <property type="protein sequence ID" value="KAG2458739.1"/>
    <property type="molecule type" value="Genomic_DNA"/>
</dbReference>
<keyword evidence="19" id="KW-1185">Reference proteome</keyword>
<evidence type="ECO:0000256" key="6">
    <source>
        <dbReference type="ARBA" id="ARBA00022553"/>
    </source>
</evidence>
<feature type="region of interest" description="Disordered" evidence="16">
    <location>
        <begin position="44"/>
        <end position="82"/>
    </location>
</feature>
<feature type="region of interest" description="Disordered" evidence="16">
    <location>
        <begin position="299"/>
        <end position="341"/>
    </location>
</feature>
<evidence type="ECO:0000256" key="16">
    <source>
        <dbReference type="SAM" id="MobiDB-lite"/>
    </source>
</evidence>
<evidence type="ECO:0000259" key="17">
    <source>
        <dbReference type="Pfam" id="PF21895"/>
    </source>
</evidence>
<name>A0A8X7WZY2_POLSE</name>
<accession>A0A8X7WZY2</accession>
<keyword evidence="10" id="KW-0560">Oxidoreductase</keyword>
<evidence type="ECO:0000256" key="2">
    <source>
        <dbReference type="ARBA" id="ARBA00004777"/>
    </source>
</evidence>
<dbReference type="InterPro" id="IPR004621">
    <property type="entry name" value="Fadh2_euk"/>
</dbReference>
<dbReference type="Pfam" id="PF02219">
    <property type="entry name" value="MTHFR"/>
    <property type="match status" value="1"/>
</dbReference>